<keyword evidence="2 6" id="KW-0813">Transport</keyword>
<dbReference type="EMBL" id="MPUH01000229">
    <property type="protein sequence ID" value="OMJ85666.1"/>
    <property type="molecule type" value="Genomic_DNA"/>
</dbReference>
<dbReference type="PRINTS" id="PR00783">
    <property type="entry name" value="MINTRINSICP"/>
</dbReference>
<evidence type="ECO:0000256" key="2">
    <source>
        <dbReference type="ARBA" id="ARBA00022448"/>
    </source>
</evidence>
<evidence type="ECO:0000256" key="5">
    <source>
        <dbReference type="ARBA" id="ARBA00023136"/>
    </source>
</evidence>
<evidence type="ECO:0000256" key="1">
    <source>
        <dbReference type="ARBA" id="ARBA00004141"/>
    </source>
</evidence>
<proteinExistence type="inferred from homology"/>
<keyword evidence="3 6" id="KW-0812">Transmembrane</keyword>
<feature type="transmembrane region" description="Helical" evidence="7">
    <location>
        <begin position="27"/>
        <end position="48"/>
    </location>
</feature>
<evidence type="ECO:0000313" key="9">
    <source>
        <dbReference type="Proteomes" id="UP000187209"/>
    </source>
</evidence>
<gene>
    <name evidence="8" type="ORF">SteCoe_12935</name>
</gene>
<keyword evidence="9" id="KW-1185">Reference proteome</keyword>
<evidence type="ECO:0000256" key="6">
    <source>
        <dbReference type="RuleBase" id="RU000477"/>
    </source>
</evidence>
<feature type="transmembrane region" description="Helical" evidence="7">
    <location>
        <begin position="69"/>
        <end position="96"/>
    </location>
</feature>
<keyword evidence="5 7" id="KW-0472">Membrane</keyword>
<dbReference type="GO" id="GO:0016020">
    <property type="term" value="C:membrane"/>
    <property type="evidence" value="ECO:0007669"/>
    <property type="project" value="UniProtKB-SubCell"/>
</dbReference>
<evidence type="ECO:0000256" key="4">
    <source>
        <dbReference type="ARBA" id="ARBA00022989"/>
    </source>
</evidence>
<evidence type="ECO:0000256" key="3">
    <source>
        <dbReference type="ARBA" id="ARBA00022692"/>
    </source>
</evidence>
<feature type="transmembrane region" description="Helical" evidence="7">
    <location>
        <begin position="5"/>
        <end position="21"/>
    </location>
</feature>
<protein>
    <recommendedName>
        <fullName evidence="10">Aquaporin</fullName>
    </recommendedName>
</protein>
<organism evidence="8 9">
    <name type="scientific">Stentor coeruleus</name>
    <dbReference type="NCBI Taxonomy" id="5963"/>
    <lineage>
        <taxon>Eukaryota</taxon>
        <taxon>Sar</taxon>
        <taxon>Alveolata</taxon>
        <taxon>Ciliophora</taxon>
        <taxon>Postciliodesmatophora</taxon>
        <taxon>Heterotrichea</taxon>
        <taxon>Heterotrichida</taxon>
        <taxon>Stentoridae</taxon>
        <taxon>Stentor</taxon>
    </lineage>
</organism>
<name>A0A1R2C9J1_9CILI</name>
<evidence type="ECO:0008006" key="10">
    <source>
        <dbReference type="Google" id="ProtNLM"/>
    </source>
</evidence>
<comment type="similarity">
    <text evidence="6">Belongs to the MIP/aquaporin (TC 1.A.8) family.</text>
</comment>
<accession>A0A1R2C9J1</accession>
<reference evidence="8 9" key="1">
    <citation type="submission" date="2016-11" db="EMBL/GenBank/DDBJ databases">
        <title>The macronuclear genome of Stentor coeruleus: a giant cell with tiny introns.</title>
        <authorList>
            <person name="Slabodnick M."/>
            <person name="Ruby J.G."/>
            <person name="Reiff S.B."/>
            <person name="Swart E.C."/>
            <person name="Gosai S."/>
            <person name="Prabakaran S."/>
            <person name="Witkowska E."/>
            <person name="Larue G.E."/>
            <person name="Fisher S."/>
            <person name="Freeman R.M."/>
            <person name="Gunawardena J."/>
            <person name="Chu W."/>
            <person name="Stover N.A."/>
            <person name="Gregory B.D."/>
            <person name="Nowacki M."/>
            <person name="Derisi J."/>
            <person name="Roy S.W."/>
            <person name="Marshall W.F."/>
            <person name="Sood P."/>
        </authorList>
    </citation>
    <scope>NUCLEOTIDE SEQUENCE [LARGE SCALE GENOMIC DNA]</scope>
    <source>
        <strain evidence="8">WM001</strain>
    </source>
</reference>
<dbReference type="InterPro" id="IPR000425">
    <property type="entry name" value="MIP"/>
</dbReference>
<evidence type="ECO:0000313" key="8">
    <source>
        <dbReference type="EMBL" id="OMJ85666.1"/>
    </source>
</evidence>
<evidence type="ECO:0000256" key="7">
    <source>
        <dbReference type="SAM" id="Phobius"/>
    </source>
</evidence>
<dbReference type="GO" id="GO:0015267">
    <property type="term" value="F:channel activity"/>
    <property type="evidence" value="ECO:0007669"/>
    <property type="project" value="InterPro"/>
</dbReference>
<dbReference type="InterPro" id="IPR034294">
    <property type="entry name" value="Aquaporin_transptr"/>
</dbReference>
<dbReference type="Proteomes" id="UP000187209">
    <property type="component" value="Unassembled WGS sequence"/>
</dbReference>
<dbReference type="SUPFAM" id="SSF81338">
    <property type="entry name" value="Aquaporin-like"/>
    <property type="match status" value="1"/>
</dbReference>
<dbReference type="Pfam" id="PF00230">
    <property type="entry name" value="MIP"/>
    <property type="match status" value="1"/>
</dbReference>
<dbReference type="PANTHER" id="PTHR45724:SF13">
    <property type="entry name" value="AQUAPORIN NIP1-1-RELATED"/>
    <property type="match status" value="1"/>
</dbReference>
<dbReference type="PANTHER" id="PTHR45724">
    <property type="entry name" value="AQUAPORIN NIP2-1"/>
    <property type="match status" value="1"/>
</dbReference>
<comment type="caution">
    <text evidence="8">The sequence shown here is derived from an EMBL/GenBank/DDBJ whole genome shotgun (WGS) entry which is preliminary data.</text>
</comment>
<sequence>MYRRLFAEAVGVYILLFAVGVSDGEPFAVGGTLWCLMILTGFTSNAVFNPAISISFMQKAYYDKKLNEAYIIEYSLYILVQFVSAFLGALTAWAVLEHTVHFKVMDGYQEAETFYAEVIYTSMIACNAHMMGRLTDNPIIGGGVVAMTVTAGDWAIGKISGGCFNPAVAFAINLVAYIKTGKYMGDTWIYFFAPVIGAMIGTALSQFFGGELDRLRQEKEQPNDEEEVTINLSE</sequence>
<dbReference type="OrthoDB" id="3222at2759"/>
<dbReference type="Gene3D" id="1.20.1080.10">
    <property type="entry name" value="Glycerol uptake facilitator protein"/>
    <property type="match status" value="1"/>
</dbReference>
<dbReference type="InterPro" id="IPR023271">
    <property type="entry name" value="Aquaporin-like"/>
</dbReference>
<dbReference type="AlphaFoldDB" id="A0A1R2C9J1"/>
<feature type="transmembrane region" description="Helical" evidence="7">
    <location>
        <begin position="188"/>
        <end position="209"/>
    </location>
</feature>
<comment type="subcellular location">
    <subcellularLocation>
        <location evidence="1">Membrane</location>
        <topology evidence="1">Multi-pass membrane protein</topology>
    </subcellularLocation>
</comment>
<keyword evidence="4 7" id="KW-1133">Transmembrane helix</keyword>